<name>A0ABS1GD38_9GAMM</name>
<dbReference type="Proteomes" id="UP000760407">
    <property type="component" value="Unassembled WGS sequence"/>
</dbReference>
<gene>
    <name evidence="1" type="ORF">IBE52_07030</name>
</gene>
<proteinExistence type="predicted"/>
<dbReference type="InterPro" id="IPR008861">
    <property type="entry name" value="GpX-like"/>
</dbReference>
<organism evidence="1 2">
    <name type="scientific">Francisella philomiragia</name>
    <dbReference type="NCBI Taxonomy" id="28110"/>
    <lineage>
        <taxon>Bacteria</taxon>
        <taxon>Pseudomonadati</taxon>
        <taxon>Pseudomonadota</taxon>
        <taxon>Gammaproteobacteria</taxon>
        <taxon>Thiotrichales</taxon>
        <taxon>Francisellaceae</taxon>
        <taxon>Francisella</taxon>
    </lineage>
</organism>
<keyword evidence="2" id="KW-1185">Reference proteome</keyword>
<evidence type="ECO:0000313" key="2">
    <source>
        <dbReference type="Proteomes" id="UP000760407"/>
    </source>
</evidence>
<comment type="caution">
    <text evidence="1">The sequence shown here is derived from an EMBL/GenBank/DDBJ whole genome shotgun (WGS) entry which is preliminary data.</text>
</comment>
<sequence length="68" mass="7986">MAAVEYVTKNYDMLDRICYRYYKTTDFTAQVLEQNRYLAAYGPILPAGLTIILPDIKKPAQKRKIQLW</sequence>
<dbReference type="EMBL" id="JACTSG010000004">
    <property type="protein sequence ID" value="MBK2302665.1"/>
    <property type="molecule type" value="Genomic_DNA"/>
</dbReference>
<accession>A0ABS1GD38</accession>
<reference evidence="1 2" key="1">
    <citation type="submission" date="2020-08" db="EMBL/GenBank/DDBJ databases">
        <title>Comparative genomics of Francisella species.</title>
        <authorList>
            <person name="Sahl J."/>
            <person name="Sjodin A."/>
            <person name="Wagner D."/>
            <person name="Forsman M."/>
        </authorList>
    </citation>
    <scope>NUCLEOTIDE SEQUENCE [LARGE SCALE GENOMIC DNA]</scope>
    <source>
        <strain evidence="1 2">F1093</strain>
    </source>
</reference>
<dbReference type="RefSeq" id="WP_200166837.1">
    <property type="nucleotide sequence ID" value="NZ_JACTSG010000004.1"/>
</dbReference>
<evidence type="ECO:0000313" key="1">
    <source>
        <dbReference type="EMBL" id="MBK2302665.1"/>
    </source>
</evidence>
<dbReference type="Pfam" id="PF05489">
    <property type="entry name" value="Phage_tail_X"/>
    <property type="match status" value="1"/>
</dbReference>
<protein>
    <submittedName>
        <fullName evidence="1">Tail protein X</fullName>
    </submittedName>
</protein>